<feature type="compositionally biased region" description="Basic and acidic residues" evidence="1">
    <location>
        <begin position="95"/>
        <end position="110"/>
    </location>
</feature>
<dbReference type="OrthoDB" id="546393at2759"/>
<comment type="caution">
    <text evidence="2">The sequence shown here is derived from an EMBL/GenBank/DDBJ whole genome shotgun (WGS) entry which is preliminary data.</text>
</comment>
<feature type="region of interest" description="Disordered" evidence="1">
    <location>
        <begin position="92"/>
        <end position="118"/>
    </location>
</feature>
<feature type="region of interest" description="Disordered" evidence="1">
    <location>
        <begin position="1"/>
        <end position="76"/>
    </location>
</feature>
<accession>A0A835W8R0</accession>
<dbReference type="Proteomes" id="UP000650467">
    <property type="component" value="Unassembled WGS sequence"/>
</dbReference>
<feature type="compositionally biased region" description="Basic and acidic residues" evidence="1">
    <location>
        <begin position="47"/>
        <end position="59"/>
    </location>
</feature>
<feature type="region of interest" description="Disordered" evidence="1">
    <location>
        <begin position="395"/>
        <end position="424"/>
    </location>
</feature>
<gene>
    <name evidence="2" type="ORF">HXX76_003504</name>
</gene>
<protein>
    <submittedName>
        <fullName evidence="2">Uncharacterized protein</fullName>
    </submittedName>
</protein>
<feature type="compositionally biased region" description="Low complexity" evidence="1">
    <location>
        <begin position="403"/>
        <end position="424"/>
    </location>
</feature>
<reference evidence="2" key="1">
    <citation type="journal article" date="2020" name="bioRxiv">
        <title>Comparative genomics of Chlamydomonas.</title>
        <authorList>
            <person name="Craig R.J."/>
            <person name="Hasan A.R."/>
            <person name="Ness R.W."/>
            <person name="Keightley P.D."/>
        </authorList>
    </citation>
    <scope>NUCLEOTIDE SEQUENCE</scope>
    <source>
        <strain evidence="2">SAG 7.73</strain>
    </source>
</reference>
<sequence length="730" mass="73558">MKSSSTRRSTSLLRGAARQRSSTPSSSRRLSDLAERPAWDATSSNLDKLKLSAEELERRKASRVSKNRPVPSSVDTKHDYVAAWARTSSASTLRLDPDAERDQDTARTPHAEASGKAQLPALDYGSVVESLRRSPAVGQAVALAKGAQRAINESVRGENTAGPQSMHEEEKGLAGGVDRTQADTAALNATLAPAAAPVAQDRQAAAINGYLERPAATLHALGAAEHDNGSGAHRSEEVDIIPAALRPRFHAADTTTIISCSDQDGELEDEEAEELAPSAAAFDSMTAAFEEALFGRPPATAAAATASVAHRGWTSAAPINHASDDVERRLRALEACVASAGSDVSAADVAELRGELRKVQLDNAKLRQELATFSTHASALLTQLQAQVQQLLRTSGGGGGGMAPASGSAAAQPRSQAAAQQQPSMAAVASVSSTASLPAPVSMQYLQQQPPTVVRRNIFTDIPDSSRRPASTGGDALRGGGGRVAGVAAEPGSRVAGMAVATAASPRAADMTAGGLGLGAAPSPYAPRPVPLNNVEDADVALPSFAAFRPTPAPSTANGGSAAPSPLAYDYGAVAPAAAGLGSDVGASMSVAQRSFPSAFQPRNLSGTIARAGPSTAPGGVLLTGEQRGGAAAAGLFAAATAAEMASAASGGAYAAALAASAASAAATGSGPAAVELARSHAGLPLPLVFSVGQEFRSVRASGLAAHDSMSLSAHVAAAAAARGKSSLAR</sequence>
<dbReference type="AlphaFoldDB" id="A0A835W8R0"/>
<feature type="region of interest" description="Disordered" evidence="1">
    <location>
        <begin position="460"/>
        <end position="485"/>
    </location>
</feature>
<organism evidence="2 3">
    <name type="scientific">Chlamydomonas incerta</name>
    <dbReference type="NCBI Taxonomy" id="51695"/>
    <lineage>
        <taxon>Eukaryota</taxon>
        <taxon>Viridiplantae</taxon>
        <taxon>Chlorophyta</taxon>
        <taxon>core chlorophytes</taxon>
        <taxon>Chlorophyceae</taxon>
        <taxon>CS clade</taxon>
        <taxon>Chlamydomonadales</taxon>
        <taxon>Chlamydomonadaceae</taxon>
        <taxon>Chlamydomonas</taxon>
    </lineage>
</organism>
<keyword evidence="3" id="KW-1185">Reference proteome</keyword>
<evidence type="ECO:0000313" key="2">
    <source>
        <dbReference type="EMBL" id="KAG2441898.1"/>
    </source>
</evidence>
<proteinExistence type="predicted"/>
<feature type="compositionally biased region" description="Low complexity" evidence="1">
    <location>
        <begin position="1"/>
        <end position="28"/>
    </location>
</feature>
<feature type="compositionally biased region" description="Basic and acidic residues" evidence="1">
    <location>
        <begin position="29"/>
        <end position="38"/>
    </location>
</feature>
<evidence type="ECO:0000256" key="1">
    <source>
        <dbReference type="SAM" id="MobiDB-lite"/>
    </source>
</evidence>
<evidence type="ECO:0000313" key="3">
    <source>
        <dbReference type="Proteomes" id="UP000650467"/>
    </source>
</evidence>
<dbReference type="EMBL" id="JAEHOC010000005">
    <property type="protein sequence ID" value="KAG2441898.1"/>
    <property type="molecule type" value="Genomic_DNA"/>
</dbReference>
<name>A0A835W8R0_CHLIN</name>